<dbReference type="GO" id="GO:0006508">
    <property type="term" value="P:proteolysis"/>
    <property type="evidence" value="ECO:0007669"/>
    <property type="project" value="UniProtKB-KW"/>
</dbReference>
<dbReference type="InterPro" id="IPR011249">
    <property type="entry name" value="Metalloenz_LuxS/M16"/>
</dbReference>
<feature type="signal peptide" evidence="9">
    <location>
        <begin position="1"/>
        <end position="29"/>
    </location>
</feature>
<gene>
    <name evidence="12" type="ORF">EL17_08860</name>
</gene>
<sequence>MIQRSLSISIQKFLHPLLFLLACQQVAMGQNLSTTSFTPADLRSGILENGMKYYIMENNEPPDRAAFYFAQNVGSILEEDHQRGLAHFLEHMAFNGTEHFSDKALLDYLQKNGIKFGYEINAFTDYDETVYSIRNVPVHNNALLDSVLLILFDWSAGLTLSAKEIDKERGVVREEWRSRYNPVKRADDTVKIQGLLKDSRYALRSPIGTMEVIDLFEYQDLKTFYNNWYRPDLQAVIVVGAIDSEEMEQKVKRLFSKLPIPDNPPNRPVFEVPTSDEFIYLTVADKELGTTEIDYFIKNKIDPSLNEKEVIEKNLKFRIISSLVNQRLHHIMNAAPVPALSVRFGLEKVVRPLEVIKISIHPKKGEILQSLEFALTELSRWMNHGATDQEFDRIKTAMIRSTETSLKSGKGRSSVYSAIKLYEAFFKDHKMADYHWELQYELDYLSALTREDLLEEFADYYKASEHIVAIKGSDSSLFPTEQAIVDLLEKLKVTPLDPYQDINFDRPLMDLVMEDGKVVSEEIITGTDGVRYTLSNGARVSLFPPPAKDEGVHFKAFSPGGRSVLDKELLTNSLFAPMFASESGLANLNKMELRKSEEVVPLDIKIEDHEETLTGYVTGKNLQALFKGIYLSFTAPRFDQQIFETAKQNLASLYATMESNIQNEFIENLQLAKSNYSEREVHLNNKLLDELSMEAIETVYRDRINNAADFDFVFMGEVDREQFLSLIKKYIGSIPGNKEREMVIDHDMIPERGIDRVHLRRPMKTPQATVNVYITGDMEYTHENQLALNILGQLLAKRYMESIREEEGGTYGVRVNAVLQQNPQDAFILNISFNGNPDMTERLLEIVYQELENLSHTLDQAAFYEIKSSLKKGIEENKSNSRRHFEKILQHLYTGMPLLTFEMELDAVDAITDKEILKLAFQINSNPRIIEGVLLPSE</sequence>
<organism evidence="12 13">
    <name type="scientific">Anditalea andensis</name>
    <dbReference type="NCBI Taxonomy" id="1048983"/>
    <lineage>
        <taxon>Bacteria</taxon>
        <taxon>Pseudomonadati</taxon>
        <taxon>Bacteroidota</taxon>
        <taxon>Cytophagia</taxon>
        <taxon>Cytophagales</taxon>
        <taxon>Cytophagaceae</taxon>
        <taxon>Anditalea</taxon>
    </lineage>
</organism>
<protein>
    <recommendedName>
        <fullName evidence="14">Peptidase M16</fullName>
    </recommendedName>
</protein>
<comment type="similarity">
    <text evidence="2 8">Belongs to the peptidase M16 family.</text>
</comment>
<keyword evidence="13" id="KW-1185">Reference proteome</keyword>
<proteinExistence type="inferred from homology"/>
<dbReference type="GO" id="GO:0046872">
    <property type="term" value="F:metal ion binding"/>
    <property type="evidence" value="ECO:0007669"/>
    <property type="project" value="UniProtKB-KW"/>
</dbReference>
<feature type="domain" description="Peptidase M16 N-terminal" evidence="10">
    <location>
        <begin position="55"/>
        <end position="176"/>
    </location>
</feature>
<feature type="chain" id="PRO_5001695757" description="Peptidase M16" evidence="9">
    <location>
        <begin position="30"/>
        <end position="938"/>
    </location>
</feature>
<dbReference type="PANTHER" id="PTHR43690:SF17">
    <property type="entry name" value="PROTEIN YHJJ"/>
    <property type="match status" value="1"/>
</dbReference>
<feature type="domain" description="Peptidase M16 C-terminal" evidence="11">
    <location>
        <begin position="703"/>
        <end position="870"/>
    </location>
</feature>
<evidence type="ECO:0000256" key="3">
    <source>
        <dbReference type="ARBA" id="ARBA00022670"/>
    </source>
</evidence>
<evidence type="ECO:0000256" key="1">
    <source>
        <dbReference type="ARBA" id="ARBA00001947"/>
    </source>
</evidence>
<accession>A0A074L2Z1</accession>
<dbReference type="Pfam" id="PF00675">
    <property type="entry name" value="Peptidase_M16"/>
    <property type="match status" value="1"/>
</dbReference>
<dbReference type="EMBL" id="JMIH01000016">
    <property type="protein sequence ID" value="KEO74233.1"/>
    <property type="molecule type" value="Genomic_DNA"/>
</dbReference>
<dbReference type="GO" id="GO:0004222">
    <property type="term" value="F:metalloendopeptidase activity"/>
    <property type="evidence" value="ECO:0007669"/>
    <property type="project" value="InterPro"/>
</dbReference>
<evidence type="ECO:0000256" key="7">
    <source>
        <dbReference type="ARBA" id="ARBA00023049"/>
    </source>
</evidence>
<dbReference type="RefSeq" id="WP_084166172.1">
    <property type="nucleotide sequence ID" value="NZ_JMIH01000016.1"/>
</dbReference>
<evidence type="ECO:0000256" key="4">
    <source>
        <dbReference type="ARBA" id="ARBA00022723"/>
    </source>
</evidence>
<evidence type="ECO:0000256" key="2">
    <source>
        <dbReference type="ARBA" id="ARBA00007261"/>
    </source>
</evidence>
<evidence type="ECO:0000313" key="13">
    <source>
        <dbReference type="Proteomes" id="UP000027821"/>
    </source>
</evidence>
<dbReference type="Gene3D" id="3.30.830.10">
    <property type="entry name" value="Metalloenzyme, LuxS/M16 peptidase-like"/>
    <property type="match status" value="4"/>
</dbReference>
<dbReference type="InterPro" id="IPR011765">
    <property type="entry name" value="Pept_M16_N"/>
</dbReference>
<dbReference type="InterPro" id="IPR001431">
    <property type="entry name" value="Pept_M16_Zn_BS"/>
</dbReference>
<name>A0A074L2Z1_9BACT</name>
<evidence type="ECO:0000256" key="6">
    <source>
        <dbReference type="ARBA" id="ARBA00022833"/>
    </source>
</evidence>
<keyword evidence="5" id="KW-0378">Hydrolase</keyword>
<comment type="caution">
    <text evidence="12">The sequence shown here is derived from an EMBL/GenBank/DDBJ whole genome shotgun (WGS) entry which is preliminary data.</text>
</comment>
<dbReference type="eggNOG" id="COG0612">
    <property type="taxonomic scope" value="Bacteria"/>
</dbReference>
<keyword evidence="3" id="KW-0645">Protease</keyword>
<dbReference type="PROSITE" id="PS00143">
    <property type="entry name" value="INSULINASE"/>
    <property type="match status" value="1"/>
</dbReference>
<keyword evidence="6" id="KW-0862">Zinc</keyword>
<feature type="domain" description="Peptidase M16 C-terminal" evidence="11">
    <location>
        <begin position="217"/>
        <end position="397"/>
    </location>
</feature>
<evidence type="ECO:0000313" key="12">
    <source>
        <dbReference type="EMBL" id="KEO74233.1"/>
    </source>
</evidence>
<reference evidence="12 13" key="1">
    <citation type="submission" date="2014-04" db="EMBL/GenBank/DDBJ databases">
        <title>Characterization and application of a salt tolerant electro-active bacterium.</title>
        <authorList>
            <person name="Yang L."/>
            <person name="Wei S."/>
            <person name="Tay Q.X.M."/>
        </authorList>
    </citation>
    <scope>NUCLEOTIDE SEQUENCE [LARGE SCALE GENOMIC DNA]</scope>
    <source>
        <strain evidence="12 13">LY1</strain>
    </source>
</reference>
<comment type="cofactor">
    <cofactor evidence="1">
        <name>Zn(2+)</name>
        <dbReference type="ChEBI" id="CHEBI:29105"/>
    </cofactor>
</comment>
<dbReference type="PROSITE" id="PS51257">
    <property type="entry name" value="PROKAR_LIPOPROTEIN"/>
    <property type="match status" value="1"/>
</dbReference>
<evidence type="ECO:0000256" key="9">
    <source>
        <dbReference type="SAM" id="SignalP"/>
    </source>
</evidence>
<evidence type="ECO:0000256" key="5">
    <source>
        <dbReference type="ARBA" id="ARBA00022801"/>
    </source>
</evidence>
<dbReference type="SUPFAM" id="SSF63411">
    <property type="entry name" value="LuxS/MPP-like metallohydrolase"/>
    <property type="match status" value="4"/>
</dbReference>
<dbReference type="InterPro" id="IPR050626">
    <property type="entry name" value="Peptidase_M16"/>
</dbReference>
<dbReference type="OrthoDB" id="9811314at2"/>
<evidence type="ECO:0008006" key="14">
    <source>
        <dbReference type="Google" id="ProtNLM"/>
    </source>
</evidence>
<evidence type="ECO:0000259" key="10">
    <source>
        <dbReference type="Pfam" id="PF00675"/>
    </source>
</evidence>
<dbReference type="AlphaFoldDB" id="A0A074L2Z1"/>
<keyword evidence="7" id="KW-0482">Metalloprotease</keyword>
<dbReference type="STRING" id="1048983.EL17_08860"/>
<keyword evidence="9" id="KW-0732">Signal</keyword>
<keyword evidence="4" id="KW-0479">Metal-binding</keyword>
<dbReference type="Pfam" id="PF05193">
    <property type="entry name" value="Peptidase_M16_C"/>
    <property type="match status" value="2"/>
</dbReference>
<evidence type="ECO:0000259" key="11">
    <source>
        <dbReference type="Pfam" id="PF05193"/>
    </source>
</evidence>
<dbReference type="InterPro" id="IPR007863">
    <property type="entry name" value="Peptidase_M16_C"/>
</dbReference>
<evidence type="ECO:0000256" key="8">
    <source>
        <dbReference type="RuleBase" id="RU004447"/>
    </source>
</evidence>
<dbReference type="Proteomes" id="UP000027821">
    <property type="component" value="Unassembled WGS sequence"/>
</dbReference>
<dbReference type="PANTHER" id="PTHR43690">
    <property type="entry name" value="NARDILYSIN"/>
    <property type="match status" value="1"/>
</dbReference>